<evidence type="ECO:0000256" key="1">
    <source>
        <dbReference type="SAM" id="MobiDB-lite"/>
    </source>
</evidence>
<feature type="transmembrane region" description="Helical" evidence="2">
    <location>
        <begin position="6"/>
        <end position="29"/>
    </location>
</feature>
<name>A0ABV5W0D9_9BACL</name>
<evidence type="ECO:0000256" key="2">
    <source>
        <dbReference type="SAM" id="Phobius"/>
    </source>
</evidence>
<evidence type="ECO:0000313" key="3">
    <source>
        <dbReference type="EMBL" id="MFB9754017.1"/>
    </source>
</evidence>
<feature type="region of interest" description="Disordered" evidence="1">
    <location>
        <begin position="69"/>
        <end position="94"/>
    </location>
</feature>
<organism evidence="3 4">
    <name type="scientific">Paenibacillus hodogayensis</name>
    <dbReference type="NCBI Taxonomy" id="279208"/>
    <lineage>
        <taxon>Bacteria</taxon>
        <taxon>Bacillati</taxon>
        <taxon>Bacillota</taxon>
        <taxon>Bacilli</taxon>
        <taxon>Bacillales</taxon>
        <taxon>Paenibacillaceae</taxon>
        <taxon>Paenibacillus</taxon>
    </lineage>
</organism>
<keyword evidence="4" id="KW-1185">Reference proteome</keyword>
<keyword evidence="2" id="KW-1133">Transmembrane helix</keyword>
<reference evidence="3 4" key="1">
    <citation type="submission" date="2024-09" db="EMBL/GenBank/DDBJ databases">
        <authorList>
            <person name="Sun Q."/>
            <person name="Mori K."/>
        </authorList>
    </citation>
    <scope>NUCLEOTIDE SEQUENCE [LARGE SCALE GENOMIC DNA]</scope>
    <source>
        <strain evidence="3 4">JCM 12520</strain>
    </source>
</reference>
<dbReference type="RefSeq" id="WP_344914514.1">
    <property type="nucleotide sequence ID" value="NZ_BAAAYO010000013.1"/>
</dbReference>
<dbReference type="EMBL" id="JBHMAG010000014">
    <property type="protein sequence ID" value="MFB9754017.1"/>
    <property type="molecule type" value="Genomic_DNA"/>
</dbReference>
<evidence type="ECO:0008006" key="5">
    <source>
        <dbReference type="Google" id="ProtNLM"/>
    </source>
</evidence>
<comment type="caution">
    <text evidence="3">The sequence shown here is derived from an EMBL/GenBank/DDBJ whole genome shotgun (WGS) entry which is preliminary data.</text>
</comment>
<keyword evidence="2" id="KW-0812">Transmembrane</keyword>
<keyword evidence="2" id="KW-0472">Membrane</keyword>
<accession>A0ABV5W0D9</accession>
<gene>
    <name evidence="3" type="ORF">ACFFNY_20810</name>
</gene>
<proteinExistence type="predicted"/>
<sequence length="190" mass="21158">MKLFRWLGNVILVGIVAASISAATTYYVLNVYVREMLKPYEAVLPLPEMGISDFIGKLWTYSNPSNTRSTATAGTSIGSAPEPAKPTAAQQEDEAVAAWSQSGREAAREKDKIVISTQQFQEKREKLSGQDKSDVFTMLSTRLPEDALQRISTMLESGLTAGDLQEIEKIVQQYLKPEEYTKLMEIVNKY</sequence>
<dbReference type="Proteomes" id="UP001589619">
    <property type="component" value="Unassembled WGS sequence"/>
</dbReference>
<evidence type="ECO:0000313" key="4">
    <source>
        <dbReference type="Proteomes" id="UP001589619"/>
    </source>
</evidence>
<protein>
    <recommendedName>
        <fullName evidence="5">Magnesium transporter MgtE intracellular domain-containing protein</fullName>
    </recommendedName>
</protein>
<feature type="compositionally biased region" description="Polar residues" evidence="1">
    <location>
        <begin position="69"/>
        <end position="78"/>
    </location>
</feature>